<keyword evidence="4" id="KW-1185">Reference proteome</keyword>
<feature type="transmembrane region" description="Helical" evidence="2">
    <location>
        <begin position="60"/>
        <end position="81"/>
    </location>
</feature>
<dbReference type="EMBL" id="AGNL01039220">
    <property type="protein sequence ID" value="EJK52797.1"/>
    <property type="molecule type" value="Genomic_DNA"/>
</dbReference>
<feature type="transmembrane region" description="Helical" evidence="2">
    <location>
        <begin position="352"/>
        <end position="372"/>
    </location>
</feature>
<dbReference type="GO" id="GO:0016491">
    <property type="term" value="F:oxidoreductase activity"/>
    <property type="evidence" value="ECO:0007669"/>
    <property type="project" value="UniProtKB-KW"/>
</dbReference>
<dbReference type="InterPro" id="IPR050369">
    <property type="entry name" value="RBOH/FRE"/>
</dbReference>
<keyword evidence="2" id="KW-0812">Transmembrane</keyword>
<dbReference type="OrthoDB" id="49456at2759"/>
<proteinExistence type="predicted"/>
<accession>K0S1P1</accession>
<keyword evidence="2" id="KW-0472">Membrane</keyword>
<dbReference type="GO" id="GO:0005886">
    <property type="term" value="C:plasma membrane"/>
    <property type="evidence" value="ECO:0007669"/>
    <property type="project" value="TreeGrafter"/>
</dbReference>
<evidence type="ECO:0000256" key="1">
    <source>
        <dbReference type="ARBA" id="ARBA00023002"/>
    </source>
</evidence>
<evidence type="ECO:0008006" key="5">
    <source>
        <dbReference type="Google" id="ProtNLM"/>
    </source>
</evidence>
<reference evidence="3 4" key="1">
    <citation type="journal article" date="2012" name="Genome Biol.">
        <title>Genome and low-iron response of an oceanic diatom adapted to chronic iron limitation.</title>
        <authorList>
            <person name="Lommer M."/>
            <person name="Specht M."/>
            <person name="Roy A.S."/>
            <person name="Kraemer L."/>
            <person name="Andreson R."/>
            <person name="Gutowska M.A."/>
            <person name="Wolf J."/>
            <person name="Bergner S.V."/>
            <person name="Schilhabel M.B."/>
            <person name="Klostermeier U.C."/>
            <person name="Beiko R.G."/>
            <person name="Rosenstiel P."/>
            <person name="Hippler M."/>
            <person name="Laroche J."/>
        </authorList>
    </citation>
    <scope>NUCLEOTIDE SEQUENCE [LARGE SCALE GENOMIC DNA]</scope>
    <source>
        <strain evidence="3 4">CCMP1005</strain>
    </source>
</reference>
<evidence type="ECO:0000313" key="3">
    <source>
        <dbReference type="EMBL" id="EJK52797.1"/>
    </source>
</evidence>
<feature type="transmembrane region" description="Helical" evidence="2">
    <location>
        <begin position="128"/>
        <end position="148"/>
    </location>
</feature>
<keyword evidence="1" id="KW-0560">Oxidoreductase</keyword>
<keyword evidence="2" id="KW-1133">Transmembrane helix</keyword>
<evidence type="ECO:0000313" key="4">
    <source>
        <dbReference type="Proteomes" id="UP000266841"/>
    </source>
</evidence>
<feature type="transmembrane region" description="Helical" evidence="2">
    <location>
        <begin position="101"/>
        <end position="121"/>
    </location>
</feature>
<dbReference type="Proteomes" id="UP000266841">
    <property type="component" value="Unassembled WGS sequence"/>
</dbReference>
<gene>
    <name evidence="3" type="ORF">THAOC_27892</name>
</gene>
<protein>
    <recommendedName>
        <fullName evidence="5">FAD-binding FR-type domain-containing protein</fullName>
    </recommendedName>
</protein>
<comment type="caution">
    <text evidence="3">The sequence shown here is derived from an EMBL/GenBank/DDBJ whole genome shotgun (WGS) entry which is preliminary data.</text>
</comment>
<organism evidence="3 4">
    <name type="scientific">Thalassiosira oceanica</name>
    <name type="common">Marine diatom</name>
    <dbReference type="NCBI Taxonomy" id="159749"/>
    <lineage>
        <taxon>Eukaryota</taxon>
        <taxon>Sar</taxon>
        <taxon>Stramenopiles</taxon>
        <taxon>Ochrophyta</taxon>
        <taxon>Bacillariophyta</taxon>
        <taxon>Coscinodiscophyceae</taxon>
        <taxon>Thalassiosirophycidae</taxon>
        <taxon>Thalassiosirales</taxon>
        <taxon>Thalassiosiraceae</taxon>
        <taxon>Thalassiosira</taxon>
    </lineage>
</organism>
<dbReference type="PANTHER" id="PTHR11972">
    <property type="entry name" value="NADPH OXIDASE"/>
    <property type="match status" value="1"/>
</dbReference>
<dbReference type="PANTHER" id="PTHR11972:SF69">
    <property type="entry name" value="FERRIC REDUCTION OXIDASE 6-RELATED"/>
    <property type="match status" value="1"/>
</dbReference>
<evidence type="ECO:0000256" key="2">
    <source>
        <dbReference type="SAM" id="Phobius"/>
    </source>
</evidence>
<sequence>MSQLRWLEHVGAKAGWPPLLNLTIIALPTERLSRMMDFFYFDKSREIPTKTRLIRLHMEASVDSAIFLAIHAVMLSVVYAVRDREKFVEEMVPLTLFYTEGIVNFMGWVACIFVFFLWMSARPRVLDNWYGSVFVPVHIGSAFCYLLASNLHDYSALMLAWPALAEILSCRLMRIFSDRDVVNTRVQKVEHLDSVVRIDAKLPSSWANSQMLWPGKHVFLDGHPFSISSVDGDIFTLHIKGRGAWTNDLVRRADELQTNRQIDGLYGADLTPADHATSCIYNITRWGVNLLWTRGLIHAISEGASVNFQIYVTKMGDNQGDSFKQDYSPDQPPISTSMALPKAPGGVKLPSLAITTVVLICMVTSFLIARALCCSQSTFPVTCGLARGGSTQQCRSCNMDDVRSDDNEELPCCRIQICYLCFRGLPVVLVVTLAPAMAAAILWTCRKLSFQNVYRKVAFLFRGMTCYHSPAQDIVAVESAENGPPSFCIVDNDDEESSSRNRVGIPSEVISVHFGRPCIGTVLQSLWVTHEDEALETHTYVYVCGPESLGEDVQAEVTRHQSQNFANQYDLIVL</sequence>
<dbReference type="InterPro" id="IPR039261">
    <property type="entry name" value="FNR_nucleotide-bd"/>
</dbReference>
<feature type="transmembrane region" description="Helical" evidence="2">
    <location>
        <begin position="424"/>
        <end position="445"/>
    </location>
</feature>
<dbReference type="Gene3D" id="3.40.50.80">
    <property type="entry name" value="Nucleotide-binding domain of ferredoxin-NADP reductase (FNR) module"/>
    <property type="match status" value="1"/>
</dbReference>
<dbReference type="AlphaFoldDB" id="K0S1P1"/>
<name>K0S1P1_THAOC</name>